<dbReference type="SMART" id="SM00833">
    <property type="entry name" value="CobW_C"/>
    <property type="match status" value="1"/>
</dbReference>
<evidence type="ECO:0000256" key="1">
    <source>
        <dbReference type="ARBA" id="ARBA00022741"/>
    </source>
</evidence>
<gene>
    <name evidence="7" type="ORF">LAMO00422_LOCUS6285</name>
</gene>
<dbReference type="PANTHER" id="PTHR43603">
    <property type="entry name" value="COBW DOMAIN-CONTAINING PROTEIN DDB_G0274527"/>
    <property type="match status" value="1"/>
</dbReference>
<dbReference type="GO" id="GO:0000166">
    <property type="term" value="F:nucleotide binding"/>
    <property type="evidence" value="ECO:0007669"/>
    <property type="project" value="UniProtKB-KW"/>
</dbReference>
<protein>
    <recommendedName>
        <fullName evidence="6">CobW C-terminal domain-containing protein</fullName>
    </recommendedName>
</protein>
<dbReference type="InterPro" id="IPR011629">
    <property type="entry name" value="CobW-like_C"/>
</dbReference>
<keyword evidence="1" id="KW-0547">Nucleotide-binding</keyword>
<dbReference type="AlphaFoldDB" id="A0A7S0D4T0"/>
<organism evidence="7">
    <name type="scientific">Amorphochlora amoebiformis</name>
    <dbReference type="NCBI Taxonomy" id="1561963"/>
    <lineage>
        <taxon>Eukaryota</taxon>
        <taxon>Sar</taxon>
        <taxon>Rhizaria</taxon>
        <taxon>Cercozoa</taxon>
        <taxon>Chlorarachniophyceae</taxon>
        <taxon>Amorphochlora</taxon>
    </lineage>
</organism>
<dbReference type="InterPro" id="IPR027417">
    <property type="entry name" value="P-loop_NTPase"/>
</dbReference>
<comment type="similarity">
    <text evidence="4">Belongs to the SIMIBI class G3E GTPase family. ZNG1 subfamily.</text>
</comment>
<dbReference type="Gene3D" id="3.30.1220.10">
    <property type="entry name" value="CobW-like, C-terminal domain"/>
    <property type="match status" value="1"/>
</dbReference>
<dbReference type="Pfam" id="PF02492">
    <property type="entry name" value="cobW"/>
    <property type="match status" value="1"/>
</dbReference>
<comment type="catalytic activity">
    <reaction evidence="5">
        <text>GTP + H2O = GDP + phosphate + H(+)</text>
        <dbReference type="Rhea" id="RHEA:19669"/>
        <dbReference type="ChEBI" id="CHEBI:15377"/>
        <dbReference type="ChEBI" id="CHEBI:15378"/>
        <dbReference type="ChEBI" id="CHEBI:37565"/>
        <dbReference type="ChEBI" id="CHEBI:43474"/>
        <dbReference type="ChEBI" id="CHEBI:58189"/>
    </reaction>
    <physiologicalReaction direction="left-to-right" evidence="5">
        <dbReference type="Rhea" id="RHEA:19670"/>
    </physiologicalReaction>
</comment>
<dbReference type="PANTHER" id="PTHR43603:SF1">
    <property type="entry name" value="ZINC-REGULATED GTPASE METALLOPROTEIN ACTIVATOR 1"/>
    <property type="match status" value="1"/>
</dbReference>
<dbReference type="CDD" id="cd03112">
    <property type="entry name" value="CobW-like"/>
    <property type="match status" value="1"/>
</dbReference>
<accession>A0A7S0D4T0</accession>
<dbReference type="SUPFAM" id="SSF52540">
    <property type="entry name" value="P-loop containing nucleoside triphosphate hydrolases"/>
    <property type="match status" value="1"/>
</dbReference>
<evidence type="ECO:0000256" key="5">
    <source>
        <dbReference type="ARBA" id="ARBA00049117"/>
    </source>
</evidence>
<reference evidence="7" key="1">
    <citation type="submission" date="2021-01" db="EMBL/GenBank/DDBJ databases">
        <authorList>
            <person name="Corre E."/>
            <person name="Pelletier E."/>
            <person name="Niang G."/>
            <person name="Scheremetjew M."/>
            <person name="Finn R."/>
            <person name="Kale V."/>
            <person name="Holt S."/>
            <person name="Cochrane G."/>
            <person name="Meng A."/>
            <person name="Brown T."/>
            <person name="Cohen L."/>
        </authorList>
    </citation>
    <scope>NUCLEOTIDE SEQUENCE</scope>
    <source>
        <strain evidence="7">CCMP2058</strain>
    </source>
</reference>
<evidence type="ECO:0000313" key="7">
    <source>
        <dbReference type="EMBL" id="CAD8441441.1"/>
    </source>
</evidence>
<dbReference type="InterPro" id="IPR051927">
    <property type="entry name" value="Zn_Chap_cDPG_Synth"/>
</dbReference>
<keyword evidence="2" id="KW-0378">Hydrolase</keyword>
<evidence type="ECO:0000256" key="3">
    <source>
        <dbReference type="ARBA" id="ARBA00023186"/>
    </source>
</evidence>
<dbReference type="EMBL" id="HBEM01009010">
    <property type="protein sequence ID" value="CAD8441441.1"/>
    <property type="molecule type" value="Transcribed_RNA"/>
</dbReference>
<feature type="domain" description="CobW C-terminal" evidence="6">
    <location>
        <begin position="283"/>
        <end position="405"/>
    </location>
</feature>
<evidence type="ECO:0000256" key="4">
    <source>
        <dbReference type="ARBA" id="ARBA00034320"/>
    </source>
</evidence>
<evidence type="ECO:0000256" key="2">
    <source>
        <dbReference type="ARBA" id="ARBA00022801"/>
    </source>
</evidence>
<dbReference type="GO" id="GO:0016787">
    <property type="term" value="F:hydrolase activity"/>
    <property type="evidence" value="ECO:0007669"/>
    <property type="project" value="UniProtKB-KW"/>
</dbReference>
<dbReference type="InterPro" id="IPR036627">
    <property type="entry name" value="CobW-likC_sf"/>
</dbReference>
<dbReference type="InterPro" id="IPR003495">
    <property type="entry name" value="CobW/HypB/UreG_nucleotide-bd"/>
</dbReference>
<dbReference type="Gene3D" id="3.40.50.300">
    <property type="entry name" value="P-loop containing nucleotide triphosphate hydrolases"/>
    <property type="match status" value="1"/>
</dbReference>
<sequence>MSSSMKIEKDTRLPVTVLSGFLGSGKTTMMKHLLENKKGMKIAIIVNDLAELNIDASLIGAAKNAGGEVEKMENRDLVELQNGCICCNLREDLLVQVYKMATKRKFDYLVIESSGICEPKPIAETFAMKIGEDCGPAMNRIKILNSAARLDTMVSVVDCHRFHENLQSLENVAKKFKDYKPTEEEGKASVADLLIEQVEYANVIVLNKIDLMKDEKELALVRNLVKRLNPVAKIYETTYSKIDPSKILNTGIFEIETLLNSAGWLKEMTDEGPDHDHAGEFGITSFVYKRRKPFHPERLFKCLDKSIKGVMRSKGYSWIATRHNRMAEWNNAGRIFRIEGGGPWFDANVRFKTAIKQHPQLLKQPQVQQILNDFVEPYGDRRQELVIIGENIDEKKVTKILDDCLLTEAEFKKGPKEWRKLKDSLPKWEPLPFMFEDDEEEADESHLENLRFKVGDRVECCVGTNEWAIGKIVKLKYRGPGWPKGRPSAPYQIKLDSGALIFAPFDDDRVVRAPKS</sequence>
<keyword evidence="3" id="KW-0143">Chaperone</keyword>
<name>A0A7S0D4T0_9EUKA</name>
<dbReference type="Pfam" id="PF07683">
    <property type="entry name" value="CobW_C"/>
    <property type="match status" value="1"/>
</dbReference>
<proteinExistence type="inferred from homology"/>
<evidence type="ECO:0000259" key="6">
    <source>
        <dbReference type="SMART" id="SM00833"/>
    </source>
</evidence>